<evidence type="ECO:0000259" key="8">
    <source>
        <dbReference type="Pfam" id="PF01416"/>
    </source>
</evidence>
<dbReference type="EMBL" id="AKHW03004073">
    <property type="protein sequence ID" value="KYO31557.1"/>
    <property type="molecule type" value="Genomic_DNA"/>
</dbReference>
<evidence type="ECO:0000313" key="10">
    <source>
        <dbReference type="Proteomes" id="UP000050525"/>
    </source>
</evidence>
<dbReference type="OrthoDB" id="271910at2759"/>
<dbReference type="InterPro" id="IPR020103">
    <property type="entry name" value="PsdUridine_synth_cat_dom_sf"/>
</dbReference>
<proteinExistence type="inferred from homology"/>
<dbReference type="InterPro" id="IPR001406">
    <property type="entry name" value="PsdUridine_synth_TruA"/>
</dbReference>
<dbReference type="STRING" id="8496.A0A151N4E3"/>
<dbReference type="eggNOG" id="KOG4393">
    <property type="taxonomic scope" value="Eukaryota"/>
</dbReference>
<dbReference type="PANTHER" id="PTHR11142">
    <property type="entry name" value="PSEUDOURIDYLATE SYNTHASE"/>
    <property type="match status" value="1"/>
</dbReference>
<dbReference type="InterPro" id="IPR020095">
    <property type="entry name" value="PsdUridine_synth_TruA_C"/>
</dbReference>
<reference evidence="9 10" key="1">
    <citation type="journal article" date="2012" name="Genome Biol.">
        <title>Sequencing three crocodilian genomes to illuminate the evolution of archosaurs and amniotes.</title>
        <authorList>
            <person name="St John J.A."/>
            <person name="Braun E.L."/>
            <person name="Isberg S.R."/>
            <person name="Miles L.G."/>
            <person name="Chong A.Y."/>
            <person name="Gongora J."/>
            <person name="Dalzell P."/>
            <person name="Moran C."/>
            <person name="Bed'hom B."/>
            <person name="Abzhanov A."/>
            <person name="Burgess S.C."/>
            <person name="Cooksey A.M."/>
            <person name="Castoe T.A."/>
            <person name="Crawford N.G."/>
            <person name="Densmore L.D."/>
            <person name="Drew J.C."/>
            <person name="Edwards S.V."/>
            <person name="Faircloth B.C."/>
            <person name="Fujita M.K."/>
            <person name="Greenwold M.J."/>
            <person name="Hoffmann F.G."/>
            <person name="Howard J.M."/>
            <person name="Iguchi T."/>
            <person name="Janes D.E."/>
            <person name="Khan S.Y."/>
            <person name="Kohno S."/>
            <person name="de Koning A.J."/>
            <person name="Lance S.L."/>
            <person name="McCarthy F.M."/>
            <person name="McCormack J.E."/>
            <person name="Merchant M.E."/>
            <person name="Peterson D.G."/>
            <person name="Pollock D.D."/>
            <person name="Pourmand N."/>
            <person name="Raney B.J."/>
            <person name="Roessler K.A."/>
            <person name="Sanford J.R."/>
            <person name="Sawyer R.H."/>
            <person name="Schmidt C.J."/>
            <person name="Triplett E.W."/>
            <person name="Tuberville T.D."/>
            <person name="Venegas-Anaya M."/>
            <person name="Howard J.T."/>
            <person name="Jarvis E.D."/>
            <person name="Guillette L.J.Jr."/>
            <person name="Glenn T.C."/>
            <person name="Green R.E."/>
            <person name="Ray D.A."/>
        </authorList>
    </citation>
    <scope>NUCLEOTIDE SEQUENCE [LARGE SCALE GENOMIC DNA]</scope>
    <source>
        <strain evidence="9">KSC_2009_1</strain>
    </source>
</reference>
<dbReference type="EC" id="5.4.99.12" evidence="7"/>
<dbReference type="GeneID" id="102570830"/>
<comment type="catalytic activity">
    <reaction evidence="4">
        <text>a uridine in tRNA = a pseudouridine in tRNA</text>
        <dbReference type="Rhea" id="RHEA:54572"/>
        <dbReference type="Rhea" id="RHEA-COMP:13339"/>
        <dbReference type="Rhea" id="RHEA-COMP:13934"/>
        <dbReference type="ChEBI" id="CHEBI:65314"/>
        <dbReference type="ChEBI" id="CHEBI:65315"/>
    </reaction>
</comment>
<comment type="catalytic activity">
    <reaction evidence="7">
        <text>uridine(38/39/40) in tRNA = pseudouridine(38/39/40) in tRNA</text>
        <dbReference type="Rhea" id="RHEA:22376"/>
        <dbReference type="Rhea" id="RHEA-COMP:10085"/>
        <dbReference type="Rhea" id="RHEA-COMP:10087"/>
        <dbReference type="ChEBI" id="CHEBI:65314"/>
        <dbReference type="ChEBI" id="CHEBI:65315"/>
        <dbReference type="EC" id="5.4.99.12"/>
    </reaction>
</comment>
<dbReference type="AlphaFoldDB" id="A0A151N4E3"/>
<dbReference type="Pfam" id="PF01416">
    <property type="entry name" value="PseudoU_synth_1"/>
    <property type="match status" value="1"/>
</dbReference>
<keyword evidence="3 7" id="KW-0413">Isomerase</keyword>
<comment type="caution">
    <text evidence="9">The sequence shown here is derived from an EMBL/GenBank/DDBJ whole genome shotgun (WGS) entry which is preliminary data.</text>
</comment>
<protein>
    <recommendedName>
        <fullName evidence="7">tRNA pseudouridine synthase</fullName>
        <ecNumber evidence="7">5.4.99.12</ecNumber>
    </recommendedName>
</protein>
<dbReference type="PIRSF" id="PIRSF001430">
    <property type="entry name" value="tRNA_psdUrid_synth"/>
    <property type="match status" value="1"/>
</dbReference>
<evidence type="ECO:0000256" key="5">
    <source>
        <dbReference type="PIRSR" id="PIRSR001430-1"/>
    </source>
</evidence>
<dbReference type="FunFam" id="3.30.70.660:FF:000006">
    <property type="entry name" value="tRNA pseudouridine synthase"/>
    <property type="match status" value="1"/>
</dbReference>
<evidence type="ECO:0000256" key="7">
    <source>
        <dbReference type="RuleBase" id="RU003792"/>
    </source>
</evidence>
<dbReference type="GO" id="GO:0031119">
    <property type="term" value="P:tRNA pseudouridine synthesis"/>
    <property type="evidence" value="ECO:0007669"/>
    <property type="project" value="TreeGrafter"/>
</dbReference>
<comment type="similarity">
    <text evidence="1 7">Belongs to the tRNA pseudouridine synthase TruA family.</text>
</comment>
<dbReference type="Gene3D" id="3.30.70.660">
    <property type="entry name" value="Pseudouridine synthase I, catalytic domain, C-terminal subdomain"/>
    <property type="match status" value="1"/>
</dbReference>
<dbReference type="SUPFAM" id="SSF55120">
    <property type="entry name" value="Pseudouridine synthase"/>
    <property type="match status" value="1"/>
</dbReference>
<dbReference type="PANTHER" id="PTHR11142:SF0">
    <property type="entry name" value="TRNA PSEUDOURIDINE SYNTHASE-LIKE 1"/>
    <property type="match status" value="1"/>
</dbReference>
<dbReference type="GO" id="GO:0160147">
    <property type="term" value="F:tRNA pseudouridine(38-40) synthase activity"/>
    <property type="evidence" value="ECO:0007669"/>
    <property type="project" value="UniProtKB-EC"/>
</dbReference>
<accession>A0A151N4E3</accession>
<evidence type="ECO:0000256" key="1">
    <source>
        <dbReference type="ARBA" id="ARBA00009375"/>
    </source>
</evidence>
<feature type="binding site" evidence="6">
    <location>
        <position position="119"/>
    </location>
    <ligand>
        <name>substrate</name>
    </ligand>
</feature>
<gene>
    <name evidence="9" type="primary">PUSL1</name>
    <name evidence="9" type="ORF">Y1Q_0006119</name>
</gene>
<dbReference type="Proteomes" id="UP000050525">
    <property type="component" value="Unassembled WGS sequence"/>
</dbReference>
<dbReference type="FunFam" id="3.30.70.580:FF:000011">
    <property type="entry name" value="tRNA pseudouridine synthase"/>
    <property type="match status" value="1"/>
</dbReference>
<organism evidence="9 10">
    <name type="scientific">Alligator mississippiensis</name>
    <name type="common">American alligator</name>
    <dbReference type="NCBI Taxonomy" id="8496"/>
    <lineage>
        <taxon>Eukaryota</taxon>
        <taxon>Metazoa</taxon>
        <taxon>Chordata</taxon>
        <taxon>Craniata</taxon>
        <taxon>Vertebrata</taxon>
        <taxon>Euteleostomi</taxon>
        <taxon>Archelosauria</taxon>
        <taxon>Archosauria</taxon>
        <taxon>Crocodylia</taxon>
        <taxon>Alligatoridae</taxon>
        <taxon>Alligatorinae</taxon>
        <taxon>Alligator</taxon>
    </lineage>
</organism>
<dbReference type="InterPro" id="IPR020097">
    <property type="entry name" value="PsdUridine_synth_TruA_a/b_dom"/>
</dbReference>
<sequence>MRYLVLFQYRGTRYSGVVRTVADQSWLGVQNYLEQAAQSLKPLVPIKFCISSQTDAGVHALCNSAHVDIQRGAGKPPFPGSVLVSSLNRCLKSEEIRILSACQVPDDFHARFSALSRTYIYRLVMGCSYNFQIPVFERDLCWAPRGDHLNVPAMQEAAQFLLGTHDFSTFRSICADTPYKSPIKTIIHVDIRPFSSFLSYHYIHRQLQFWELEFRSRSFLYKQVRRMVGALVAVGIGKLKPYHIKELLEVRDSLAYPQNTIAPAAGLFLKSVEYDDADLQAASAAGE</sequence>
<feature type="active site" description="Nucleophile" evidence="5">
    <location>
        <position position="55"/>
    </location>
</feature>
<name>A0A151N4E3_ALLMI</name>
<evidence type="ECO:0000256" key="4">
    <source>
        <dbReference type="ARBA" id="ARBA00036943"/>
    </source>
</evidence>
<feature type="domain" description="Pseudouridine synthase I TruA alpha/beta" evidence="8">
    <location>
        <begin position="157"/>
        <end position="275"/>
    </location>
</feature>
<dbReference type="HAMAP" id="MF_00171">
    <property type="entry name" value="TruA"/>
    <property type="match status" value="1"/>
</dbReference>
<dbReference type="GO" id="GO:0003723">
    <property type="term" value="F:RNA binding"/>
    <property type="evidence" value="ECO:0007669"/>
    <property type="project" value="InterPro"/>
</dbReference>
<evidence type="ECO:0000256" key="3">
    <source>
        <dbReference type="ARBA" id="ARBA00023235"/>
    </source>
</evidence>
<evidence type="ECO:0000256" key="2">
    <source>
        <dbReference type="ARBA" id="ARBA00022694"/>
    </source>
</evidence>
<evidence type="ECO:0000256" key="6">
    <source>
        <dbReference type="PIRSR" id="PIRSR001430-2"/>
    </source>
</evidence>
<dbReference type="CTD" id="126789"/>
<dbReference type="InterPro" id="IPR020094">
    <property type="entry name" value="TruA/RsuA/RluB/E/F_N"/>
</dbReference>
<keyword evidence="2 7" id="KW-0819">tRNA processing</keyword>
<dbReference type="CDD" id="cd02570">
    <property type="entry name" value="PseudoU_synth_EcTruA"/>
    <property type="match status" value="1"/>
</dbReference>
<evidence type="ECO:0000313" key="9">
    <source>
        <dbReference type="EMBL" id="KYO31557.1"/>
    </source>
</evidence>
<dbReference type="KEGG" id="amj:102570830"/>
<dbReference type="Gene3D" id="3.30.70.580">
    <property type="entry name" value="Pseudouridine synthase I, catalytic domain, N-terminal subdomain"/>
    <property type="match status" value="1"/>
</dbReference>
<keyword evidence="10" id="KW-1185">Reference proteome</keyword>